<dbReference type="Proteomes" id="UP001497700">
    <property type="component" value="Unassembled WGS sequence"/>
</dbReference>
<sequence length="291" mass="33234">MLQRVSVDRNLKILDALLDRPYLFKFRLDSGDIFYYKGFFNNSDLPVFKLLVHRGYKIPHDIFTKIRYSLRRDSSFYDLCTWLVSQGADIDARFSGSSSTSLSEACQWAYPYRIGSLLRLGANPNGIGLIKGTVDDDHGKLSRPLDILLNNRKKSPWRRNWQDVAPKMYECVKLLIEYGASTAPAPFAGDPIRILLDNIWRLVCPVARRAAGVGKDGPATISQLLDALLTVNIRPLDELCDLVVDTNPEYSRRSKGLRGNERLVRLLGQRKNLPLKFQWKNRDNWIFGTEA</sequence>
<keyword evidence="2" id="KW-1185">Reference proteome</keyword>
<name>A0ACB9YWF1_9PEZI</name>
<dbReference type="EMBL" id="MU393502">
    <property type="protein sequence ID" value="KAI4863521.1"/>
    <property type="molecule type" value="Genomic_DNA"/>
</dbReference>
<protein>
    <submittedName>
        <fullName evidence="1">Uncharacterized protein</fullName>
    </submittedName>
</protein>
<accession>A0ACB9YWF1</accession>
<evidence type="ECO:0000313" key="2">
    <source>
        <dbReference type="Proteomes" id="UP001497700"/>
    </source>
</evidence>
<reference evidence="1 2" key="1">
    <citation type="journal article" date="2022" name="New Phytol.">
        <title>Ecological generalism drives hyperdiversity of secondary metabolite gene clusters in xylarialean endophytes.</title>
        <authorList>
            <person name="Franco M.E.E."/>
            <person name="Wisecaver J.H."/>
            <person name="Arnold A.E."/>
            <person name="Ju Y.M."/>
            <person name="Slot J.C."/>
            <person name="Ahrendt S."/>
            <person name="Moore L.P."/>
            <person name="Eastman K.E."/>
            <person name="Scott K."/>
            <person name="Konkel Z."/>
            <person name="Mondo S.J."/>
            <person name="Kuo A."/>
            <person name="Hayes R.D."/>
            <person name="Haridas S."/>
            <person name="Andreopoulos B."/>
            <person name="Riley R."/>
            <person name="LaButti K."/>
            <person name="Pangilinan J."/>
            <person name="Lipzen A."/>
            <person name="Amirebrahimi M."/>
            <person name="Yan J."/>
            <person name="Adam C."/>
            <person name="Keymanesh K."/>
            <person name="Ng V."/>
            <person name="Louie K."/>
            <person name="Northen T."/>
            <person name="Drula E."/>
            <person name="Henrissat B."/>
            <person name="Hsieh H.M."/>
            <person name="Youens-Clark K."/>
            <person name="Lutzoni F."/>
            <person name="Miadlikowska J."/>
            <person name="Eastwood D.C."/>
            <person name="Hamelin R.C."/>
            <person name="Grigoriev I.V."/>
            <person name="U'Ren J.M."/>
        </authorList>
    </citation>
    <scope>NUCLEOTIDE SEQUENCE [LARGE SCALE GENOMIC DNA]</scope>
    <source>
        <strain evidence="1 2">CBS 119005</strain>
    </source>
</reference>
<comment type="caution">
    <text evidence="1">The sequence shown here is derived from an EMBL/GenBank/DDBJ whole genome shotgun (WGS) entry which is preliminary data.</text>
</comment>
<gene>
    <name evidence="1" type="ORF">F4820DRAFT_426619</name>
</gene>
<evidence type="ECO:0000313" key="1">
    <source>
        <dbReference type="EMBL" id="KAI4863521.1"/>
    </source>
</evidence>
<organism evidence="1 2">
    <name type="scientific">Hypoxylon rubiginosum</name>
    <dbReference type="NCBI Taxonomy" id="110542"/>
    <lineage>
        <taxon>Eukaryota</taxon>
        <taxon>Fungi</taxon>
        <taxon>Dikarya</taxon>
        <taxon>Ascomycota</taxon>
        <taxon>Pezizomycotina</taxon>
        <taxon>Sordariomycetes</taxon>
        <taxon>Xylariomycetidae</taxon>
        <taxon>Xylariales</taxon>
        <taxon>Hypoxylaceae</taxon>
        <taxon>Hypoxylon</taxon>
    </lineage>
</organism>
<proteinExistence type="predicted"/>